<dbReference type="AlphaFoldDB" id="A0A291P9L2"/>
<keyword evidence="4 9" id="KW-0997">Cell inner membrane</keyword>
<evidence type="ECO:0000256" key="6">
    <source>
        <dbReference type="ARBA" id="ARBA00022989"/>
    </source>
</evidence>
<comment type="function">
    <text evidence="9">Part of the tripartite ATP-independent periplasmic (TRAP) transport system.</text>
</comment>
<dbReference type="KEGG" id="hbe:BEI_2578"/>
<feature type="domain" description="Tripartite ATP-independent periplasmic transporters DctQ component" evidence="11">
    <location>
        <begin position="25"/>
        <end position="150"/>
    </location>
</feature>
<evidence type="ECO:0000256" key="5">
    <source>
        <dbReference type="ARBA" id="ARBA00022692"/>
    </source>
</evidence>
<evidence type="ECO:0000256" key="9">
    <source>
        <dbReference type="RuleBase" id="RU369079"/>
    </source>
</evidence>
<dbReference type="Pfam" id="PF04290">
    <property type="entry name" value="DctQ"/>
    <property type="match status" value="1"/>
</dbReference>
<accession>A0A291P9L2</accession>
<feature type="transmembrane region" description="Helical" evidence="9">
    <location>
        <begin position="12"/>
        <end position="33"/>
    </location>
</feature>
<dbReference type="OrthoDB" id="9791324at2"/>
<proteinExistence type="inferred from homology"/>
<evidence type="ECO:0000256" key="8">
    <source>
        <dbReference type="ARBA" id="ARBA00038436"/>
    </source>
</evidence>
<feature type="compositionally biased region" description="Basic and acidic residues" evidence="10">
    <location>
        <begin position="168"/>
        <end position="177"/>
    </location>
</feature>
<keyword evidence="13" id="KW-1185">Reference proteome</keyword>
<dbReference type="RefSeq" id="WP_097789868.1">
    <property type="nucleotide sequence ID" value="NZ_BAAADT010000027.1"/>
</dbReference>
<evidence type="ECO:0000313" key="13">
    <source>
        <dbReference type="Proteomes" id="UP000219993"/>
    </source>
</evidence>
<keyword evidence="3" id="KW-1003">Cell membrane</keyword>
<dbReference type="InterPro" id="IPR007387">
    <property type="entry name" value="TRAP_DctQ"/>
</dbReference>
<evidence type="ECO:0000256" key="4">
    <source>
        <dbReference type="ARBA" id="ARBA00022519"/>
    </source>
</evidence>
<dbReference type="EMBL" id="CP021435">
    <property type="protein sequence ID" value="ATJ83565.1"/>
    <property type="molecule type" value="Genomic_DNA"/>
</dbReference>
<feature type="transmembrane region" description="Helical" evidence="9">
    <location>
        <begin position="128"/>
        <end position="147"/>
    </location>
</feature>
<evidence type="ECO:0000256" key="7">
    <source>
        <dbReference type="ARBA" id="ARBA00023136"/>
    </source>
</evidence>
<keyword evidence="5 9" id="KW-0812">Transmembrane</keyword>
<dbReference type="PANTHER" id="PTHR35011">
    <property type="entry name" value="2,3-DIKETO-L-GULONATE TRAP TRANSPORTER SMALL PERMEASE PROTEIN YIAM"/>
    <property type="match status" value="1"/>
</dbReference>
<dbReference type="PANTHER" id="PTHR35011:SF2">
    <property type="entry name" value="2,3-DIKETO-L-GULONATE TRAP TRANSPORTER SMALL PERMEASE PROTEIN YIAM"/>
    <property type="match status" value="1"/>
</dbReference>
<evidence type="ECO:0000256" key="3">
    <source>
        <dbReference type="ARBA" id="ARBA00022475"/>
    </source>
</evidence>
<dbReference type="GO" id="GO:0022857">
    <property type="term" value="F:transmembrane transporter activity"/>
    <property type="evidence" value="ECO:0007669"/>
    <property type="project" value="UniProtKB-UniRule"/>
</dbReference>
<comment type="subcellular location">
    <subcellularLocation>
        <location evidence="1 9">Cell inner membrane</location>
        <topology evidence="1 9">Multi-pass membrane protein</topology>
    </subcellularLocation>
</comment>
<evidence type="ECO:0000256" key="10">
    <source>
        <dbReference type="SAM" id="MobiDB-lite"/>
    </source>
</evidence>
<keyword evidence="7 9" id="KW-0472">Membrane</keyword>
<name>A0A291P9L2_9GAMM</name>
<protein>
    <recommendedName>
        <fullName evidence="9">TRAP transporter small permease protein</fullName>
    </recommendedName>
</protein>
<reference evidence="12 13" key="1">
    <citation type="journal article" date="2017" name="Sci. Rep.">
        <title>Revealing the Saline Adaptation Strategies of the Halophilic Bacterium Halomonas beimenensis through High-throughput Omics and Transposon Mutagenesis Approaches.</title>
        <authorList>
            <person name="Chen Y.H."/>
            <person name="Lin S.S."/>
            <person name="Shyu Y.T."/>
        </authorList>
    </citation>
    <scope>NUCLEOTIDE SEQUENCE [LARGE SCALE GENOMIC DNA]</scope>
    <source>
        <strain evidence="12 13">NTU-111</strain>
    </source>
</reference>
<evidence type="ECO:0000256" key="2">
    <source>
        <dbReference type="ARBA" id="ARBA00022448"/>
    </source>
</evidence>
<organism evidence="12 13">
    <name type="scientific">Halomonas beimenensis</name>
    <dbReference type="NCBI Taxonomy" id="475662"/>
    <lineage>
        <taxon>Bacteria</taxon>
        <taxon>Pseudomonadati</taxon>
        <taxon>Pseudomonadota</taxon>
        <taxon>Gammaproteobacteria</taxon>
        <taxon>Oceanospirillales</taxon>
        <taxon>Halomonadaceae</taxon>
        <taxon>Halomonas</taxon>
    </lineage>
</organism>
<sequence length="187" mass="21798">MKHRIFKLVDNLESVLCQLLLVSFVLLLFAQIVLRNLFSYSLPWGDELATYAFVWFAYLGAVYATKMSAHNRVTFQFKFLPRWVETACGVITDLIWIGFNAVFIYLSYDFVFNKMNLFWKSQTLGIPMKYFYLILPIAFVAMTLRILQNNYLKFVKKADLVDPETEEVEKLKHRDDTQGTGPQHGGQ</sequence>
<feature type="transmembrane region" description="Helical" evidence="9">
    <location>
        <begin position="86"/>
        <end position="108"/>
    </location>
</feature>
<comment type="subunit">
    <text evidence="9">The complex comprises the extracytoplasmic solute receptor protein and the two transmembrane proteins.</text>
</comment>
<dbReference type="GO" id="GO:0005886">
    <property type="term" value="C:plasma membrane"/>
    <property type="evidence" value="ECO:0007669"/>
    <property type="project" value="UniProtKB-SubCell"/>
</dbReference>
<evidence type="ECO:0000313" key="12">
    <source>
        <dbReference type="EMBL" id="ATJ83565.1"/>
    </source>
</evidence>
<comment type="similarity">
    <text evidence="8 9">Belongs to the TRAP transporter small permease family.</text>
</comment>
<dbReference type="Proteomes" id="UP000219993">
    <property type="component" value="Chromosome"/>
</dbReference>
<gene>
    <name evidence="12" type="ORF">BEI_2578</name>
</gene>
<dbReference type="GO" id="GO:0015740">
    <property type="term" value="P:C4-dicarboxylate transport"/>
    <property type="evidence" value="ECO:0007669"/>
    <property type="project" value="TreeGrafter"/>
</dbReference>
<dbReference type="InterPro" id="IPR055348">
    <property type="entry name" value="DctQ"/>
</dbReference>
<evidence type="ECO:0000256" key="1">
    <source>
        <dbReference type="ARBA" id="ARBA00004429"/>
    </source>
</evidence>
<feature type="region of interest" description="Disordered" evidence="10">
    <location>
        <begin position="166"/>
        <end position="187"/>
    </location>
</feature>
<evidence type="ECO:0000259" key="11">
    <source>
        <dbReference type="Pfam" id="PF04290"/>
    </source>
</evidence>
<keyword evidence="2 9" id="KW-0813">Transport</keyword>
<feature type="transmembrane region" description="Helical" evidence="9">
    <location>
        <begin position="48"/>
        <end position="65"/>
    </location>
</feature>
<keyword evidence="6 9" id="KW-1133">Transmembrane helix</keyword>